<dbReference type="Gene3D" id="1.20.5.5200">
    <property type="match status" value="1"/>
</dbReference>
<dbReference type="PANTHER" id="PTHR34339:SF1">
    <property type="entry name" value="STIMULATOR OF INTERFERON GENES PROTEIN"/>
    <property type="match status" value="1"/>
</dbReference>
<dbReference type="AlphaFoldDB" id="A0A8S3SNC5"/>
<reference evidence="2" key="1">
    <citation type="submission" date="2021-03" db="EMBL/GenBank/DDBJ databases">
        <authorList>
            <person name="Bekaert M."/>
        </authorList>
    </citation>
    <scope>NUCLEOTIDE SEQUENCE</scope>
</reference>
<dbReference type="GO" id="GO:0061709">
    <property type="term" value="P:reticulophagy"/>
    <property type="evidence" value="ECO:0007669"/>
    <property type="project" value="TreeGrafter"/>
</dbReference>
<evidence type="ECO:0000313" key="3">
    <source>
        <dbReference type="Proteomes" id="UP000683360"/>
    </source>
</evidence>
<dbReference type="EMBL" id="CAJPWZ010001777">
    <property type="protein sequence ID" value="CAG2223248.1"/>
    <property type="molecule type" value="Genomic_DNA"/>
</dbReference>
<evidence type="ECO:0000313" key="2">
    <source>
        <dbReference type="EMBL" id="CAG2223248.1"/>
    </source>
</evidence>
<dbReference type="GO" id="GO:0061507">
    <property type="term" value="F:2',3'-cyclic GMP-AMP binding"/>
    <property type="evidence" value="ECO:0007669"/>
    <property type="project" value="TreeGrafter"/>
</dbReference>
<dbReference type="GO" id="GO:0005789">
    <property type="term" value="C:endoplasmic reticulum membrane"/>
    <property type="evidence" value="ECO:0007669"/>
    <property type="project" value="TreeGrafter"/>
</dbReference>
<keyword evidence="3" id="KW-1185">Reference proteome</keyword>
<dbReference type="GO" id="GO:0032481">
    <property type="term" value="P:positive regulation of type I interferon production"/>
    <property type="evidence" value="ECO:0007669"/>
    <property type="project" value="InterPro"/>
</dbReference>
<dbReference type="GO" id="GO:0000045">
    <property type="term" value="P:autophagosome assembly"/>
    <property type="evidence" value="ECO:0007669"/>
    <property type="project" value="TreeGrafter"/>
</dbReference>
<dbReference type="InterPro" id="IPR038623">
    <property type="entry name" value="STING_C_sf"/>
</dbReference>
<dbReference type="InterPro" id="IPR029158">
    <property type="entry name" value="STING"/>
</dbReference>
<name>A0A8S3SNC5_MYTED</name>
<dbReference type="GO" id="GO:0045087">
    <property type="term" value="P:innate immune response"/>
    <property type="evidence" value="ECO:0007669"/>
    <property type="project" value="TreeGrafter"/>
</dbReference>
<dbReference type="Proteomes" id="UP000683360">
    <property type="component" value="Unassembled WGS sequence"/>
</dbReference>
<dbReference type="GO" id="GO:0005776">
    <property type="term" value="C:autophagosome"/>
    <property type="evidence" value="ECO:0007669"/>
    <property type="project" value="TreeGrafter"/>
</dbReference>
<comment type="caution">
    <text evidence="2">The sequence shown here is derived from an EMBL/GenBank/DDBJ whole genome shotgun (WGS) entry which is preliminary data.</text>
</comment>
<gene>
    <name evidence="2" type="ORF">MEDL_36483</name>
</gene>
<dbReference type="Pfam" id="PF15009">
    <property type="entry name" value="STING_LBD"/>
    <property type="match status" value="1"/>
</dbReference>
<organism evidence="2 3">
    <name type="scientific">Mytilus edulis</name>
    <name type="common">Blue mussel</name>
    <dbReference type="NCBI Taxonomy" id="6550"/>
    <lineage>
        <taxon>Eukaryota</taxon>
        <taxon>Metazoa</taxon>
        <taxon>Spiralia</taxon>
        <taxon>Lophotrochozoa</taxon>
        <taxon>Mollusca</taxon>
        <taxon>Bivalvia</taxon>
        <taxon>Autobranchia</taxon>
        <taxon>Pteriomorphia</taxon>
        <taxon>Mytilida</taxon>
        <taxon>Mytiloidea</taxon>
        <taxon>Mytilidae</taxon>
        <taxon>Mytilinae</taxon>
        <taxon>Mytilus</taxon>
    </lineage>
</organism>
<dbReference type="GO" id="GO:0016239">
    <property type="term" value="P:positive regulation of macroautophagy"/>
    <property type="evidence" value="ECO:0007669"/>
    <property type="project" value="TreeGrafter"/>
</dbReference>
<dbReference type="GO" id="GO:0002218">
    <property type="term" value="P:activation of innate immune response"/>
    <property type="evidence" value="ECO:0007669"/>
    <property type="project" value="InterPro"/>
</dbReference>
<evidence type="ECO:0000259" key="1">
    <source>
        <dbReference type="Pfam" id="PF15009"/>
    </source>
</evidence>
<feature type="domain" description="STING ligand-binding" evidence="1">
    <location>
        <begin position="174"/>
        <end position="254"/>
    </location>
</feature>
<protein>
    <recommendedName>
        <fullName evidence="1">STING ligand-binding domain-containing protein</fullName>
    </recommendedName>
</protein>
<dbReference type="GO" id="GO:0035438">
    <property type="term" value="F:cyclic-di-GMP binding"/>
    <property type="evidence" value="ECO:0007669"/>
    <property type="project" value="TreeGrafter"/>
</dbReference>
<dbReference type="Gene3D" id="3.40.50.12100">
    <property type="entry name" value="Stimulator of interferon genes protein"/>
    <property type="match status" value="1"/>
</dbReference>
<sequence length="278" mass="31841">MEDNHLARFSHTYSGGVEGYTTAAPFTTDDKELQLDRFHYTMNSVLSHFETCRNTARVLRFDDENENTSEVLMEAVREDLLTVSEIKKLKTKQALKDKTLTFTVMAALNISIYRKKVKVITVVDRREKLSIPESLRCVTYIPFDTDDNYLEDLHIIVSGVDIPMKTELMLSAGDVAYGLAWNYVTNYLMKVLPGKEYHNHVLNGIDEALQEKGISNGICPHKLYIVIPKSCGAGGVLKDKREDTQRIIDFAKKLQLYFPLEEEGHFPAIFTRFHRILQ</sequence>
<proteinExistence type="predicted"/>
<dbReference type="InterPro" id="IPR055432">
    <property type="entry name" value="STING_LBD"/>
</dbReference>
<dbReference type="PANTHER" id="PTHR34339">
    <property type="entry name" value="STIMULATOR OF INTERFERON GENES PROTEIN"/>
    <property type="match status" value="1"/>
</dbReference>
<accession>A0A8S3SNC5</accession>